<proteinExistence type="predicted"/>
<dbReference type="EMBL" id="BK032573">
    <property type="protein sequence ID" value="DAF48765.1"/>
    <property type="molecule type" value="Genomic_DNA"/>
</dbReference>
<protein>
    <submittedName>
        <fullName evidence="1">Putative tail-component</fullName>
    </submittedName>
</protein>
<name>A0A8S5SCR5_9CAUD</name>
<organism evidence="1">
    <name type="scientific">Siphoviridae sp. ctt1f11</name>
    <dbReference type="NCBI Taxonomy" id="2827959"/>
    <lineage>
        <taxon>Viruses</taxon>
        <taxon>Duplodnaviria</taxon>
        <taxon>Heunggongvirae</taxon>
        <taxon>Uroviricota</taxon>
        <taxon>Caudoviricetes</taxon>
    </lineage>
</organism>
<reference evidence="1" key="1">
    <citation type="journal article" date="2021" name="Proc. Natl. Acad. Sci. U.S.A.">
        <title>A Catalog of Tens of Thousands of Viruses from Human Metagenomes Reveals Hidden Associations with Chronic Diseases.</title>
        <authorList>
            <person name="Tisza M.J."/>
            <person name="Buck C.B."/>
        </authorList>
    </citation>
    <scope>NUCLEOTIDE SEQUENCE</scope>
    <source>
        <strain evidence="1">Ctt1f11</strain>
    </source>
</reference>
<evidence type="ECO:0000313" key="1">
    <source>
        <dbReference type="EMBL" id="DAF48765.1"/>
    </source>
</evidence>
<dbReference type="InterPro" id="IPR010064">
    <property type="entry name" value="HK97-gp10_tail"/>
</dbReference>
<sequence length="124" mass="13406">MKCTMANFDIIVDEILEEAGMQVAKLTDKAVDEAADLVKEKLENASPSGAGSGGHLASKWKIKKGAHKRIITNTKKVKGKGGTSVPLVNILEYSTKHGHPFVDSTISGCANDVRRIFEENIDLK</sequence>
<dbReference type="Pfam" id="PF04883">
    <property type="entry name" value="HK97-gp10_like"/>
    <property type="match status" value="1"/>
</dbReference>
<accession>A0A8S5SCR5</accession>